<feature type="binding site" evidence="18">
    <location>
        <position position="194"/>
    </location>
    <ligand>
        <name>K(+)</name>
        <dbReference type="ChEBI" id="CHEBI:29103"/>
    </ligand>
</feature>
<dbReference type="AlphaFoldDB" id="A0A9D5U728"/>
<dbReference type="InterPro" id="IPR000631">
    <property type="entry name" value="CARKD"/>
</dbReference>
<comment type="catalytic activity">
    <reaction evidence="15 17 19">
        <text>(6S)-NADHX + ADP = AMP + phosphate + NADH + H(+)</text>
        <dbReference type="Rhea" id="RHEA:32223"/>
        <dbReference type="ChEBI" id="CHEBI:15378"/>
        <dbReference type="ChEBI" id="CHEBI:43474"/>
        <dbReference type="ChEBI" id="CHEBI:57945"/>
        <dbReference type="ChEBI" id="CHEBI:64074"/>
        <dbReference type="ChEBI" id="CHEBI:456215"/>
        <dbReference type="ChEBI" id="CHEBI:456216"/>
        <dbReference type="EC" id="4.2.1.136"/>
    </reaction>
</comment>
<keyword evidence="9 18" id="KW-0630">Potassium</keyword>
<comment type="function">
    <text evidence="17">Catalyzes the dehydration of the S-form of NAD(P)HX at the expense of ADP, which is converted to AMP. Together with NAD(P)HX epimerase, which catalyzes the epimerization of the S- and R-forms, the enzyme allows the repair of both epimers of NAD(P)HX, a damaged form of NAD(P)H that is a result of enzymatic or heat-dependent hydration.</text>
</comment>
<feature type="domain" description="YjeF C-terminal" evidence="20">
    <location>
        <begin position="254"/>
        <end position="541"/>
    </location>
</feature>
<dbReference type="Pfam" id="PF01256">
    <property type="entry name" value="Carb_kinase"/>
    <property type="match status" value="1"/>
</dbReference>
<dbReference type="PANTHER" id="PTHR12592:SF0">
    <property type="entry name" value="ATP-DEPENDENT (S)-NAD(P)H-HYDRATE DEHYDRATASE"/>
    <property type="match status" value="1"/>
</dbReference>
<comment type="cofactor">
    <cofactor evidence="17">
        <name>Mg(2+)</name>
        <dbReference type="ChEBI" id="CHEBI:18420"/>
    </cofactor>
</comment>
<feature type="binding site" evidence="17">
    <location>
        <begin position="448"/>
        <end position="452"/>
    </location>
    <ligand>
        <name>AMP</name>
        <dbReference type="ChEBI" id="CHEBI:456215"/>
    </ligand>
</feature>
<dbReference type="SUPFAM" id="SSF64153">
    <property type="entry name" value="YjeF N-terminal domain-like"/>
    <property type="match status" value="1"/>
</dbReference>
<comment type="similarity">
    <text evidence="3 19">In the N-terminal section; belongs to the NnrE/AIBP family.</text>
</comment>
<evidence type="ECO:0000256" key="18">
    <source>
        <dbReference type="HAMAP-Rule" id="MF_01966"/>
    </source>
</evidence>
<comment type="function">
    <text evidence="18">Catalyzes the epimerization of the S- and R-forms of NAD(P)HX, a damaged form of NAD(P)H that is a result of enzymatic or heat-dependent hydration. This is a prerequisite for the S-specific NAD(P)H-hydrate dehydratase to allow the repair of both epimers of NAD(P)HX.</text>
</comment>
<dbReference type="Pfam" id="PF03853">
    <property type="entry name" value="YjeF_N"/>
    <property type="match status" value="1"/>
</dbReference>
<dbReference type="RefSeq" id="WP_193718697.1">
    <property type="nucleotide sequence ID" value="NZ_JACSPN010000003.1"/>
</dbReference>
<feature type="binding site" evidence="18">
    <location>
        <position position="191"/>
    </location>
    <ligand>
        <name>(6S)-NADPHX</name>
        <dbReference type="ChEBI" id="CHEBI:64076"/>
    </ligand>
</feature>
<dbReference type="GO" id="GO:0005524">
    <property type="term" value="F:ATP binding"/>
    <property type="evidence" value="ECO:0007669"/>
    <property type="project" value="UniProtKB-UniRule"/>
</dbReference>
<comment type="similarity">
    <text evidence="17">Belongs to the NnrD/CARKD family.</text>
</comment>
<dbReference type="HAMAP" id="MF_01966">
    <property type="entry name" value="NADHX_epimerase"/>
    <property type="match status" value="1"/>
</dbReference>
<comment type="caution">
    <text evidence="18">Lacks conserved residue(s) required for the propagation of feature annotation.</text>
</comment>
<dbReference type="HAMAP" id="MF_01965">
    <property type="entry name" value="NADHX_dehydratase"/>
    <property type="match status" value="1"/>
</dbReference>
<feature type="binding site" evidence="18">
    <location>
        <begin position="149"/>
        <end position="155"/>
    </location>
    <ligand>
        <name>(6S)-NADPHX</name>
        <dbReference type="ChEBI" id="CHEBI:64076"/>
    </ligand>
</feature>
<feature type="binding site" evidence="18">
    <location>
        <begin position="67"/>
        <end position="71"/>
    </location>
    <ligand>
        <name>(6S)-NADPHX</name>
        <dbReference type="ChEBI" id="CHEBI:64076"/>
    </ligand>
</feature>
<keyword evidence="6 17" id="KW-0547">Nucleotide-binding</keyword>
<dbReference type="InterPro" id="IPR030677">
    <property type="entry name" value="Nnr"/>
</dbReference>
<evidence type="ECO:0000256" key="10">
    <source>
        <dbReference type="ARBA" id="ARBA00023027"/>
    </source>
</evidence>
<dbReference type="Proteomes" id="UP000822993">
    <property type="component" value="Unassembled WGS sequence"/>
</dbReference>
<feature type="binding site" evidence="17">
    <location>
        <position position="477"/>
    </location>
    <ligand>
        <name>(6S)-NADPHX</name>
        <dbReference type="ChEBI" id="CHEBI:64076"/>
    </ligand>
</feature>
<evidence type="ECO:0000256" key="15">
    <source>
        <dbReference type="ARBA" id="ARBA00048238"/>
    </source>
</evidence>
<evidence type="ECO:0000256" key="12">
    <source>
        <dbReference type="ARBA" id="ARBA00023239"/>
    </source>
</evidence>
<evidence type="ECO:0000256" key="17">
    <source>
        <dbReference type="HAMAP-Rule" id="MF_01965"/>
    </source>
</evidence>
<sequence length="556" mass="54892">MIEAFTAAQVRAAEEPLLAQGVPLMGRAAFALAAITARDLRGAGPDGAATPRRVTGRRAVLLVGSGNNGGDTLFAGAHLARRGVAVQAVCTTGRPHAEGVAALRRAGGRVVGVADLGLADPEGPDGSARWSRVVREVLGADVVLDGLVGIGAEGALRGVAGELVAALADGLAVRSRGEQAGAGRPWVVAVDTPSGIGVDDGSVPGPVLPADRTVTFGAVKPGLLLPPAAHLAGRVTLVDVGLAALEGPAVRRLEPADVARRWPVPGPADQKYTRGVLGVVAGTPTFPGAAVLAVTAAVRAGAGMVRYGGPDDVARVVVSARPEAVPAEGRVQAWALGSGVPGVGDGGGPGDAGQHGRIRSALAAACGEPRAEGGPHAGRGVPAVVDAGALSLLPDRCPPWVVLTPHAGELATLLGARGEDVDRAAVEAEPLRWARRAHELTGATVLLKGSATVIVGPDGAWSQADGPAWLATAGAGDVLTGLLGALLAAYGDRVVQEPGLAAEVAAAAATVHGLAGARANPGGPVAALDVAGALPGVVAELLRGRVAHGDGPARHP</sequence>
<dbReference type="CDD" id="cd01171">
    <property type="entry name" value="YXKO-related"/>
    <property type="match status" value="1"/>
</dbReference>
<feature type="binding site" evidence="18">
    <location>
        <position position="68"/>
    </location>
    <ligand>
        <name>K(+)</name>
        <dbReference type="ChEBI" id="CHEBI:29103"/>
    </ligand>
</feature>
<proteinExistence type="inferred from homology"/>
<comment type="similarity">
    <text evidence="18">Belongs to the NnrE/AIBP family.</text>
</comment>
<evidence type="ECO:0000259" key="21">
    <source>
        <dbReference type="PROSITE" id="PS51385"/>
    </source>
</evidence>
<dbReference type="EMBL" id="JACSPN010000003">
    <property type="protein sequence ID" value="MBE7699390.1"/>
    <property type="molecule type" value="Genomic_DNA"/>
</dbReference>
<organism evidence="22 23">
    <name type="scientific">Oerskovia douganii</name>
    <dbReference type="NCBI Taxonomy" id="2762210"/>
    <lineage>
        <taxon>Bacteria</taxon>
        <taxon>Bacillati</taxon>
        <taxon>Actinomycetota</taxon>
        <taxon>Actinomycetes</taxon>
        <taxon>Micrococcales</taxon>
        <taxon>Cellulomonadaceae</taxon>
        <taxon>Oerskovia</taxon>
    </lineage>
</organism>
<dbReference type="Gene3D" id="3.40.50.10260">
    <property type="entry name" value="YjeF N-terminal domain"/>
    <property type="match status" value="1"/>
</dbReference>
<comment type="similarity">
    <text evidence="4 19">In the C-terminal section; belongs to the NnrD/CARKD family.</text>
</comment>
<dbReference type="InterPro" id="IPR036652">
    <property type="entry name" value="YjeF_N_dom_sf"/>
</dbReference>
<dbReference type="GO" id="GO:0046872">
    <property type="term" value="F:metal ion binding"/>
    <property type="evidence" value="ECO:0007669"/>
    <property type="project" value="UniProtKB-UniRule"/>
</dbReference>
<evidence type="ECO:0000256" key="5">
    <source>
        <dbReference type="ARBA" id="ARBA00022723"/>
    </source>
</evidence>
<protein>
    <recommendedName>
        <fullName evidence="19">Bifunctional NAD(P)H-hydrate repair enzyme</fullName>
    </recommendedName>
    <alternativeName>
        <fullName evidence="19">Nicotinamide nucleotide repair protein</fullName>
    </alternativeName>
    <domain>
        <recommendedName>
            <fullName evidence="19">ADP-dependent (S)-NAD(P)H-hydrate dehydratase</fullName>
            <ecNumber evidence="19">4.2.1.136</ecNumber>
        </recommendedName>
        <alternativeName>
            <fullName evidence="19">ADP-dependent NAD(P)HX dehydratase</fullName>
        </alternativeName>
    </domain>
    <domain>
        <recommendedName>
            <fullName evidence="19">NAD(P)H-hydrate epimerase</fullName>
            <ecNumber evidence="19">5.1.99.6</ecNumber>
        </recommendedName>
    </domain>
</protein>
<dbReference type="GO" id="GO:0052856">
    <property type="term" value="F:NAD(P)HX epimerase activity"/>
    <property type="evidence" value="ECO:0007669"/>
    <property type="project" value="UniProtKB-UniRule"/>
</dbReference>
<dbReference type="PROSITE" id="PS51383">
    <property type="entry name" value="YJEF_C_3"/>
    <property type="match status" value="1"/>
</dbReference>
<keyword evidence="5 18" id="KW-0479">Metal-binding</keyword>
<keyword evidence="23" id="KW-1185">Reference proteome</keyword>
<dbReference type="InterPro" id="IPR017953">
    <property type="entry name" value="Carbohydrate_kinase_pred_CS"/>
</dbReference>
<dbReference type="InterPro" id="IPR029056">
    <property type="entry name" value="Ribokinase-like"/>
</dbReference>
<evidence type="ECO:0000259" key="20">
    <source>
        <dbReference type="PROSITE" id="PS51383"/>
    </source>
</evidence>
<keyword evidence="13" id="KW-0511">Multifunctional enzyme</keyword>
<comment type="catalytic activity">
    <reaction evidence="1 18 19">
        <text>(6R)-NADHX = (6S)-NADHX</text>
        <dbReference type="Rhea" id="RHEA:32215"/>
        <dbReference type="ChEBI" id="CHEBI:64074"/>
        <dbReference type="ChEBI" id="CHEBI:64075"/>
        <dbReference type="EC" id="5.1.99.6"/>
    </reaction>
</comment>
<evidence type="ECO:0000256" key="7">
    <source>
        <dbReference type="ARBA" id="ARBA00022840"/>
    </source>
</evidence>
<dbReference type="SUPFAM" id="SSF53613">
    <property type="entry name" value="Ribokinase-like"/>
    <property type="match status" value="1"/>
</dbReference>
<evidence type="ECO:0000256" key="16">
    <source>
        <dbReference type="ARBA" id="ARBA00049209"/>
    </source>
</evidence>
<evidence type="ECO:0000256" key="19">
    <source>
        <dbReference type="PIRNR" id="PIRNR017184"/>
    </source>
</evidence>
<feature type="binding site" evidence="17">
    <location>
        <position position="476"/>
    </location>
    <ligand>
        <name>AMP</name>
        <dbReference type="ChEBI" id="CHEBI:456215"/>
    </ligand>
</feature>
<dbReference type="PIRSF" id="PIRSF017184">
    <property type="entry name" value="Nnr"/>
    <property type="match status" value="1"/>
</dbReference>
<keyword evidence="11 18" id="KW-0413">Isomerase</keyword>
<evidence type="ECO:0000256" key="9">
    <source>
        <dbReference type="ARBA" id="ARBA00022958"/>
    </source>
</evidence>
<comment type="cofactor">
    <cofactor evidence="18 19">
        <name>K(+)</name>
        <dbReference type="ChEBI" id="CHEBI:29103"/>
    </cofactor>
    <text evidence="18 19">Binds 1 potassium ion per subunit.</text>
</comment>
<evidence type="ECO:0000256" key="4">
    <source>
        <dbReference type="ARBA" id="ARBA00009524"/>
    </source>
</evidence>
<dbReference type="EC" id="5.1.99.6" evidence="19"/>
<evidence type="ECO:0000256" key="13">
    <source>
        <dbReference type="ARBA" id="ARBA00023268"/>
    </source>
</evidence>
<feature type="binding site" evidence="18">
    <location>
        <position position="145"/>
    </location>
    <ligand>
        <name>K(+)</name>
        <dbReference type="ChEBI" id="CHEBI:29103"/>
    </ligand>
</feature>
<evidence type="ECO:0000256" key="6">
    <source>
        <dbReference type="ARBA" id="ARBA00022741"/>
    </source>
</evidence>
<keyword evidence="7 17" id="KW-0067">ATP-binding</keyword>
<dbReference type="PROSITE" id="PS01050">
    <property type="entry name" value="YJEF_C_2"/>
    <property type="match status" value="1"/>
</dbReference>
<evidence type="ECO:0000256" key="14">
    <source>
        <dbReference type="ARBA" id="ARBA00025153"/>
    </source>
</evidence>
<comment type="catalytic activity">
    <reaction evidence="2 18 19">
        <text>(6R)-NADPHX = (6S)-NADPHX</text>
        <dbReference type="Rhea" id="RHEA:32227"/>
        <dbReference type="ChEBI" id="CHEBI:64076"/>
        <dbReference type="ChEBI" id="CHEBI:64077"/>
        <dbReference type="EC" id="5.1.99.6"/>
    </reaction>
</comment>
<feature type="domain" description="YjeF N-terminal" evidence="21">
    <location>
        <begin position="5"/>
        <end position="248"/>
    </location>
</feature>
<dbReference type="GO" id="GO:0052855">
    <property type="term" value="F:ADP-dependent NAD(P)H-hydrate dehydratase activity"/>
    <property type="evidence" value="ECO:0007669"/>
    <property type="project" value="UniProtKB-UniRule"/>
</dbReference>
<evidence type="ECO:0000313" key="23">
    <source>
        <dbReference type="Proteomes" id="UP000822993"/>
    </source>
</evidence>
<name>A0A9D5U728_9CELL</name>
<evidence type="ECO:0000256" key="1">
    <source>
        <dbReference type="ARBA" id="ARBA00000013"/>
    </source>
</evidence>
<feature type="binding site" evidence="17">
    <location>
        <position position="289"/>
    </location>
    <ligand>
        <name>(6S)-NADPHX</name>
        <dbReference type="ChEBI" id="CHEBI:64076"/>
    </ligand>
</feature>
<comment type="catalytic activity">
    <reaction evidence="16 17 19">
        <text>(6S)-NADPHX + ADP = AMP + phosphate + NADPH + H(+)</text>
        <dbReference type="Rhea" id="RHEA:32235"/>
        <dbReference type="ChEBI" id="CHEBI:15378"/>
        <dbReference type="ChEBI" id="CHEBI:43474"/>
        <dbReference type="ChEBI" id="CHEBI:57783"/>
        <dbReference type="ChEBI" id="CHEBI:64076"/>
        <dbReference type="ChEBI" id="CHEBI:456215"/>
        <dbReference type="ChEBI" id="CHEBI:456216"/>
        <dbReference type="EC" id="4.2.1.136"/>
    </reaction>
</comment>
<evidence type="ECO:0000256" key="3">
    <source>
        <dbReference type="ARBA" id="ARBA00006001"/>
    </source>
</evidence>
<comment type="caution">
    <text evidence="22">The sequence shown here is derived from an EMBL/GenBank/DDBJ whole genome shotgun (WGS) entry which is preliminary data.</text>
</comment>
<gene>
    <name evidence="18" type="primary">nnrE</name>
    <name evidence="17" type="synonym">nnrD</name>
    <name evidence="22" type="ORF">H9623_03595</name>
</gene>
<dbReference type="Gene3D" id="3.40.1190.20">
    <property type="match status" value="1"/>
</dbReference>
<accession>A0A9D5U728</accession>
<evidence type="ECO:0000256" key="8">
    <source>
        <dbReference type="ARBA" id="ARBA00022857"/>
    </source>
</evidence>
<dbReference type="InterPro" id="IPR004443">
    <property type="entry name" value="YjeF_N_dom"/>
</dbReference>
<dbReference type="GO" id="GO:0046496">
    <property type="term" value="P:nicotinamide nucleotide metabolic process"/>
    <property type="evidence" value="ECO:0007669"/>
    <property type="project" value="UniProtKB-UniRule"/>
</dbReference>
<dbReference type="PANTHER" id="PTHR12592">
    <property type="entry name" value="ATP-DEPENDENT (S)-NAD(P)H-HYDRATE DEHYDRATASE FAMILY MEMBER"/>
    <property type="match status" value="1"/>
</dbReference>
<feature type="binding site" evidence="17">
    <location>
        <position position="406"/>
    </location>
    <ligand>
        <name>(6S)-NADPHX</name>
        <dbReference type="ChEBI" id="CHEBI:64076"/>
    </ligand>
</feature>
<keyword evidence="10 17" id="KW-0520">NAD</keyword>
<dbReference type="PROSITE" id="PS51385">
    <property type="entry name" value="YJEF_N"/>
    <property type="match status" value="1"/>
</dbReference>
<reference evidence="22 23" key="1">
    <citation type="submission" date="2020-08" db="EMBL/GenBank/DDBJ databases">
        <title>A Genomic Blueprint of the Chicken Gut Microbiome.</title>
        <authorList>
            <person name="Gilroy R."/>
            <person name="Ravi A."/>
            <person name="Getino M."/>
            <person name="Pursley I."/>
            <person name="Horton D.L."/>
            <person name="Alikhan N.-F."/>
            <person name="Baker D."/>
            <person name="Gharbi K."/>
            <person name="Hall N."/>
            <person name="Watson M."/>
            <person name="Adriaenssens E.M."/>
            <person name="Foster-Nyarko E."/>
            <person name="Jarju S."/>
            <person name="Secka A."/>
            <person name="Antonio M."/>
            <person name="Oren A."/>
            <person name="Chaudhuri R."/>
            <person name="La Ragione R.M."/>
            <person name="Hildebrand F."/>
            <person name="Pallen M.J."/>
        </authorList>
    </citation>
    <scope>NUCLEOTIDE SEQUENCE [LARGE SCALE GENOMIC DNA]</scope>
    <source>
        <strain evidence="22 23">Sa1BUA8</strain>
    </source>
</reference>
<evidence type="ECO:0000256" key="11">
    <source>
        <dbReference type="ARBA" id="ARBA00023235"/>
    </source>
</evidence>
<comment type="subunit">
    <text evidence="17">Homotetramer.</text>
</comment>
<evidence type="ECO:0000256" key="2">
    <source>
        <dbReference type="ARBA" id="ARBA00000909"/>
    </source>
</evidence>
<keyword evidence="8 17" id="KW-0521">NADP</keyword>
<keyword evidence="12 17" id="KW-0456">Lyase</keyword>
<dbReference type="GO" id="GO:0110051">
    <property type="term" value="P:metabolite repair"/>
    <property type="evidence" value="ECO:0007669"/>
    <property type="project" value="TreeGrafter"/>
</dbReference>
<feature type="binding site" evidence="17">
    <location>
        <position position="346"/>
    </location>
    <ligand>
        <name>(6S)-NADPHX</name>
        <dbReference type="ChEBI" id="CHEBI:64076"/>
    </ligand>
</feature>
<evidence type="ECO:0000313" key="22">
    <source>
        <dbReference type="EMBL" id="MBE7699390.1"/>
    </source>
</evidence>
<dbReference type="EC" id="4.2.1.136" evidence="19"/>
<comment type="function">
    <text evidence="14 19">Bifunctional enzyme that catalyzes the epimerization of the S- and R-forms of NAD(P)HX and the dehydration of the S-form of NAD(P)HX at the expense of ADP, which is converted to AMP. This allows the repair of both epimers of NAD(P)HX, a damaged form of NAD(P)H that is a result of enzymatic or heat-dependent hydration.</text>
</comment>